<proteinExistence type="inferred from homology"/>
<dbReference type="CDD" id="cd16352">
    <property type="entry name" value="CheD"/>
    <property type="match status" value="1"/>
</dbReference>
<dbReference type="SUPFAM" id="SSF64438">
    <property type="entry name" value="CNF1/YfiH-like putative cysteine hydrolases"/>
    <property type="match status" value="1"/>
</dbReference>
<protein>
    <recommendedName>
        <fullName evidence="3">Probable chemoreceptor glutamine deamidase CheD</fullName>
        <ecNumber evidence="3">3.5.1.44</ecNumber>
    </recommendedName>
</protein>
<comment type="caution">
    <text evidence="4">The sequence shown here is derived from an EMBL/GenBank/DDBJ whole genome shotgun (WGS) entry which is preliminary data.</text>
</comment>
<name>A0AB73T2H9_9FIRM</name>
<dbReference type="EMBL" id="QGGY01000008">
    <property type="protein sequence ID" value="PWJ74740.1"/>
    <property type="molecule type" value="Genomic_DNA"/>
</dbReference>
<evidence type="ECO:0000256" key="2">
    <source>
        <dbReference type="ARBA" id="ARBA00022801"/>
    </source>
</evidence>
<organism evidence="4 5">
    <name type="scientific">Murimonas intestini</name>
    <dbReference type="NCBI Taxonomy" id="1337051"/>
    <lineage>
        <taxon>Bacteria</taxon>
        <taxon>Bacillati</taxon>
        <taxon>Bacillota</taxon>
        <taxon>Clostridia</taxon>
        <taxon>Lachnospirales</taxon>
        <taxon>Lachnospiraceae</taxon>
        <taxon>Murimonas</taxon>
    </lineage>
</organism>
<comment type="similarity">
    <text evidence="3">Belongs to the CheD family.</text>
</comment>
<dbReference type="GO" id="GO:0050568">
    <property type="term" value="F:protein-glutamine glutaminase activity"/>
    <property type="evidence" value="ECO:0007669"/>
    <property type="project" value="UniProtKB-UniRule"/>
</dbReference>
<evidence type="ECO:0000256" key="1">
    <source>
        <dbReference type="ARBA" id="ARBA00022500"/>
    </source>
</evidence>
<reference evidence="4 5" key="1">
    <citation type="submission" date="2018-05" db="EMBL/GenBank/DDBJ databases">
        <authorList>
            <person name="Goeker M."/>
            <person name="Huntemann M."/>
            <person name="Clum A."/>
            <person name="Pillay M."/>
            <person name="Palaniappan K."/>
            <person name="Varghese N."/>
            <person name="Mikhailova N."/>
            <person name="Stamatis D."/>
            <person name="Reddy T."/>
            <person name="Daum C."/>
            <person name="Shapiro N."/>
            <person name="Ivanova N."/>
            <person name="Kyrpides N."/>
            <person name="Woyke T."/>
        </authorList>
    </citation>
    <scope>NUCLEOTIDE SEQUENCE [LARGE SCALE GENOMIC DNA]</scope>
    <source>
        <strain evidence="4 5">DSM 26524</strain>
    </source>
</reference>
<evidence type="ECO:0000313" key="4">
    <source>
        <dbReference type="EMBL" id="PWJ74740.1"/>
    </source>
</evidence>
<accession>A0AB73T2H9</accession>
<dbReference type="Proteomes" id="UP000245412">
    <property type="component" value="Unassembled WGS sequence"/>
</dbReference>
<dbReference type="Gene3D" id="3.30.1330.200">
    <property type="match status" value="1"/>
</dbReference>
<keyword evidence="1 3" id="KW-0145">Chemotaxis</keyword>
<dbReference type="InterPro" id="IPR038592">
    <property type="entry name" value="CheD-like_sf"/>
</dbReference>
<dbReference type="AlphaFoldDB" id="A0AB73T2H9"/>
<dbReference type="InterPro" id="IPR005659">
    <property type="entry name" value="Chemorcpt_Glu_NH3ase_CheD"/>
</dbReference>
<comment type="function">
    <text evidence="3">Probably deamidates glutamine residues to glutamate on methyl-accepting chemotaxis receptors (MCPs), playing an important role in chemotaxis.</text>
</comment>
<keyword evidence="2 3" id="KW-0378">Hydrolase</keyword>
<dbReference type="PANTHER" id="PTHR35147:SF3">
    <property type="entry name" value="CHEMORECEPTOR GLUTAMINE DEAMIDASE CHED 1-RELATED"/>
    <property type="match status" value="1"/>
</dbReference>
<keyword evidence="5" id="KW-1185">Reference proteome</keyword>
<sequence>MYQIRPNNLAVGRDEDEIMAKALGSGVAVCLYDEGSRAGGMVYTLFPDSRTDMKLLADEKLKYVDTALECLTKEVEQLGAEREKLWAKVIGGAQIFRFANGREQENIGRRNVAAVREWLKEHQIPIKAEDTGNNFGRTVRFRMQDGNVEIELVNKHKYYI</sequence>
<dbReference type="Pfam" id="PF03975">
    <property type="entry name" value="CheD"/>
    <property type="match status" value="1"/>
</dbReference>
<evidence type="ECO:0000313" key="5">
    <source>
        <dbReference type="Proteomes" id="UP000245412"/>
    </source>
</evidence>
<dbReference type="HAMAP" id="MF_01440">
    <property type="entry name" value="CheD"/>
    <property type="match status" value="1"/>
</dbReference>
<gene>
    <name evidence="3" type="primary">cheD</name>
    <name evidence="4" type="ORF">C7383_108170</name>
</gene>
<evidence type="ECO:0000256" key="3">
    <source>
        <dbReference type="HAMAP-Rule" id="MF_01440"/>
    </source>
</evidence>
<dbReference type="InterPro" id="IPR011324">
    <property type="entry name" value="Cytotoxic_necrot_fac-like_cat"/>
</dbReference>
<dbReference type="PANTHER" id="PTHR35147">
    <property type="entry name" value="CHEMORECEPTOR GLUTAMINE DEAMIDASE CHED-RELATED"/>
    <property type="match status" value="1"/>
</dbReference>
<dbReference type="EC" id="3.5.1.44" evidence="3"/>
<comment type="catalytic activity">
    <reaction evidence="3">
        <text>L-glutaminyl-[protein] + H2O = L-glutamyl-[protein] + NH4(+)</text>
        <dbReference type="Rhea" id="RHEA:16441"/>
        <dbReference type="Rhea" id="RHEA-COMP:10207"/>
        <dbReference type="Rhea" id="RHEA-COMP:10208"/>
        <dbReference type="ChEBI" id="CHEBI:15377"/>
        <dbReference type="ChEBI" id="CHEBI:28938"/>
        <dbReference type="ChEBI" id="CHEBI:29973"/>
        <dbReference type="ChEBI" id="CHEBI:30011"/>
        <dbReference type="EC" id="3.5.1.44"/>
    </reaction>
</comment>
<dbReference type="GO" id="GO:0006935">
    <property type="term" value="P:chemotaxis"/>
    <property type="evidence" value="ECO:0007669"/>
    <property type="project" value="UniProtKB-UniRule"/>
</dbReference>